<dbReference type="Proteomes" id="UP000559256">
    <property type="component" value="Unassembled WGS sequence"/>
</dbReference>
<evidence type="ECO:0000259" key="3">
    <source>
        <dbReference type="Pfam" id="PF03959"/>
    </source>
</evidence>
<reference evidence="4 5" key="1">
    <citation type="journal article" date="2020" name="ISME J.">
        <title>Uncovering the hidden diversity of litter-decomposition mechanisms in mushroom-forming fungi.</title>
        <authorList>
            <person name="Floudas D."/>
            <person name="Bentzer J."/>
            <person name="Ahren D."/>
            <person name="Johansson T."/>
            <person name="Persson P."/>
            <person name="Tunlid A."/>
        </authorList>
    </citation>
    <scope>NUCLEOTIDE SEQUENCE [LARGE SCALE GENOMIC DNA]</scope>
    <source>
        <strain evidence="4 5">CBS 291.85</strain>
    </source>
</reference>
<dbReference type="OrthoDB" id="2094269at2759"/>
<evidence type="ECO:0000256" key="2">
    <source>
        <dbReference type="SAM" id="MobiDB-lite"/>
    </source>
</evidence>
<dbReference type="GO" id="GO:0016787">
    <property type="term" value="F:hydrolase activity"/>
    <property type="evidence" value="ECO:0007669"/>
    <property type="project" value="UniProtKB-KW"/>
</dbReference>
<dbReference type="GO" id="GO:0005634">
    <property type="term" value="C:nucleus"/>
    <property type="evidence" value="ECO:0007669"/>
    <property type="project" value="TreeGrafter"/>
</dbReference>
<gene>
    <name evidence="4" type="ORF">D9758_005415</name>
</gene>
<name>A0A8H5GI80_9AGAR</name>
<dbReference type="Pfam" id="PF03959">
    <property type="entry name" value="FSH1"/>
    <property type="match status" value="1"/>
</dbReference>
<evidence type="ECO:0000256" key="1">
    <source>
        <dbReference type="ARBA" id="ARBA00022801"/>
    </source>
</evidence>
<dbReference type="InterPro" id="IPR029058">
    <property type="entry name" value="AB_hydrolase_fold"/>
</dbReference>
<feature type="region of interest" description="Disordered" evidence="2">
    <location>
        <begin position="49"/>
        <end position="68"/>
    </location>
</feature>
<dbReference type="GO" id="GO:0005737">
    <property type="term" value="C:cytoplasm"/>
    <property type="evidence" value="ECO:0007669"/>
    <property type="project" value="TreeGrafter"/>
</dbReference>
<comment type="caution">
    <text evidence="4">The sequence shown here is derived from an EMBL/GenBank/DDBJ whole genome shotgun (WGS) entry which is preliminary data.</text>
</comment>
<sequence>MSATRRVLVLHGRTQNASVFRKKLRGLIQQAQDVELVFLDAPHKLESTEIPRQSSTLGGASSSSEEPTPRTWWIWNEEPWTAVGLEETLVYMRDKLKNGRFEGVMGFSMGAALAAFLSALLEHPERYPPFLVDGHAPHPPFKFCVAVSGFKIPVPLFTKIFSSGYSTPTLHVIGKADTMITEIWTKTLLDVSLSRRLETHDGGHFFPSDSNWSVFIAEYLRSGPNPDIPSPSVIKARQSAPSSAMALESFRPVKEEEANANTRRAFL</sequence>
<dbReference type="EMBL" id="JAACJM010000028">
    <property type="protein sequence ID" value="KAF5365328.1"/>
    <property type="molecule type" value="Genomic_DNA"/>
</dbReference>
<proteinExistence type="predicted"/>
<evidence type="ECO:0000313" key="4">
    <source>
        <dbReference type="EMBL" id="KAF5365328.1"/>
    </source>
</evidence>
<dbReference type="PANTHER" id="PTHR48070:SF6">
    <property type="entry name" value="ESTERASE OVCA2"/>
    <property type="match status" value="1"/>
</dbReference>
<evidence type="ECO:0000313" key="5">
    <source>
        <dbReference type="Proteomes" id="UP000559256"/>
    </source>
</evidence>
<dbReference type="Gene3D" id="3.40.50.1820">
    <property type="entry name" value="alpha/beta hydrolase"/>
    <property type="match status" value="1"/>
</dbReference>
<accession>A0A8H5GI80</accession>
<dbReference type="AlphaFoldDB" id="A0A8H5GI80"/>
<dbReference type="InterPro" id="IPR005645">
    <property type="entry name" value="FSH-like_dom"/>
</dbReference>
<organism evidence="4 5">
    <name type="scientific">Tetrapyrgos nigripes</name>
    <dbReference type="NCBI Taxonomy" id="182062"/>
    <lineage>
        <taxon>Eukaryota</taxon>
        <taxon>Fungi</taxon>
        <taxon>Dikarya</taxon>
        <taxon>Basidiomycota</taxon>
        <taxon>Agaricomycotina</taxon>
        <taxon>Agaricomycetes</taxon>
        <taxon>Agaricomycetidae</taxon>
        <taxon>Agaricales</taxon>
        <taxon>Marasmiineae</taxon>
        <taxon>Marasmiaceae</taxon>
        <taxon>Tetrapyrgos</taxon>
    </lineage>
</organism>
<dbReference type="SUPFAM" id="SSF53474">
    <property type="entry name" value="alpha/beta-Hydrolases"/>
    <property type="match status" value="1"/>
</dbReference>
<dbReference type="InterPro" id="IPR050593">
    <property type="entry name" value="LovG"/>
</dbReference>
<feature type="domain" description="Serine hydrolase" evidence="3">
    <location>
        <begin position="1"/>
        <end position="213"/>
    </location>
</feature>
<protein>
    <recommendedName>
        <fullName evidence="3">Serine hydrolase domain-containing protein</fullName>
    </recommendedName>
</protein>
<feature type="compositionally biased region" description="Low complexity" evidence="2">
    <location>
        <begin position="54"/>
        <end position="64"/>
    </location>
</feature>
<keyword evidence="1" id="KW-0378">Hydrolase</keyword>
<keyword evidence="5" id="KW-1185">Reference proteome</keyword>
<dbReference type="PANTHER" id="PTHR48070">
    <property type="entry name" value="ESTERASE OVCA2"/>
    <property type="match status" value="1"/>
</dbReference>